<name>A0AA35WCS0_GEOBA</name>
<gene>
    <name evidence="1" type="ORF">GBAR_LOCUS5829</name>
</gene>
<keyword evidence="2" id="KW-1185">Reference proteome</keyword>
<protein>
    <submittedName>
        <fullName evidence="1">Uncharacterized protein</fullName>
    </submittedName>
</protein>
<dbReference type="EMBL" id="CASHTH010000856">
    <property type="protein sequence ID" value="CAI8008517.1"/>
    <property type="molecule type" value="Genomic_DNA"/>
</dbReference>
<dbReference type="InterPro" id="IPR011051">
    <property type="entry name" value="RmlC_Cupin_sf"/>
</dbReference>
<evidence type="ECO:0000313" key="1">
    <source>
        <dbReference type="EMBL" id="CAI8008517.1"/>
    </source>
</evidence>
<accession>A0AA35WCS0</accession>
<dbReference type="SUPFAM" id="SSF51182">
    <property type="entry name" value="RmlC-like cupins"/>
    <property type="match status" value="1"/>
</dbReference>
<organism evidence="1 2">
    <name type="scientific">Geodia barretti</name>
    <name type="common">Barrett's horny sponge</name>
    <dbReference type="NCBI Taxonomy" id="519541"/>
    <lineage>
        <taxon>Eukaryota</taxon>
        <taxon>Metazoa</taxon>
        <taxon>Porifera</taxon>
        <taxon>Demospongiae</taxon>
        <taxon>Heteroscleromorpha</taxon>
        <taxon>Tetractinellida</taxon>
        <taxon>Astrophorina</taxon>
        <taxon>Geodiidae</taxon>
        <taxon>Geodia</taxon>
    </lineage>
</organism>
<dbReference type="AlphaFoldDB" id="A0AA35WCS0"/>
<sequence length="98" mass="11390">MIGVMGNHLTETRFRRVDDYSVEGYATLQQDRSVEFTSGEITLLIPEVDEIHQMDNFTDRPTVEIHVYGNDLRGLNRCRYNLETGKITPFVTEKYDNC</sequence>
<evidence type="ECO:0000313" key="2">
    <source>
        <dbReference type="Proteomes" id="UP001174909"/>
    </source>
</evidence>
<proteinExistence type="predicted"/>
<reference evidence="1" key="1">
    <citation type="submission" date="2023-03" db="EMBL/GenBank/DDBJ databases">
        <authorList>
            <person name="Steffen K."/>
            <person name="Cardenas P."/>
        </authorList>
    </citation>
    <scope>NUCLEOTIDE SEQUENCE</scope>
</reference>
<dbReference type="Proteomes" id="UP001174909">
    <property type="component" value="Unassembled WGS sequence"/>
</dbReference>
<dbReference type="Gene3D" id="2.60.120.10">
    <property type="entry name" value="Jelly Rolls"/>
    <property type="match status" value="1"/>
</dbReference>
<comment type="caution">
    <text evidence="1">The sequence shown here is derived from an EMBL/GenBank/DDBJ whole genome shotgun (WGS) entry which is preliminary data.</text>
</comment>
<dbReference type="InterPro" id="IPR014710">
    <property type="entry name" value="RmlC-like_jellyroll"/>
</dbReference>